<dbReference type="PANTHER" id="PTHR21310:SF37">
    <property type="entry name" value="AMINOGLYCOSIDE PHOSPHOTRANSFERASE DOMAIN-CONTAINING PROTEIN"/>
    <property type="match status" value="1"/>
</dbReference>
<dbReference type="InterPro" id="IPR011009">
    <property type="entry name" value="Kinase-like_dom_sf"/>
</dbReference>
<dbReference type="InterPro" id="IPR002575">
    <property type="entry name" value="Aminoglycoside_PTrfase"/>
</dbReference>
<organism evidence="2 3">
    <name type="scientific">Fusarium piperis</name>
    <dbReference type="NCBI Taxonomy" id="1435070"/>
    <lineage>
        <taxon>Eukaryota</taxon>
        <taxon>Fungi</taxon>
        <taxon>Dikarya</taxon>
        <taxon>Ascomycota</taxon>
        <taxon>Pezizomycotina</taxon>
        <taxon>Sordariomycetes</taxon>
        <taxon>Hypocreomycetidae</taxon>
        <taxon>Hypocreales</taxon>
        <taxon>Nectriaceae</taxon>
        <taxon>Fusarium</taxon>
        <taxon>Fusarium solani species complex</taxon>
    </lineage>
</organism>
<reference evidence="2" key="1">
    <citation type="submission" date="2022-10" db="EMBL/GenBank/DDBJ databases">
        <title>Tapping the CABI collections for fungal endophytes: first genome assemblies for Collariella, Neodidymelliopsis, Ascochyta clinopodiicola, Didymella pomorum, Didymosphaeria variabile, Neocosmospora piperis and Neocucurbitaria cava.</title>
        <authorList>
            <person name="Hill R."/>
        </authorList>
    </citation>
    <scope>NUCLEOTIDE SEQUENCE</scope>
    <source>
        <strain evidence="2">IMI 366586</strain>
    </source>
</reference>
<dbReference type="AlphaFoldDB" id="A0A9W8T9Z1"/>
<evidence type="ECO:0000313" key="2">
    <source>
        <dbReference type="EMBL" id="KAJ4309037.1"/>
    </source>
</evidence>
<dbReference type="Pfam" id="PF01636">
    <property type="entry name" value="APH"/>
    <property type="match status" value="1"/>
</dbReference>
<evidence type="ECO:0000259" key="1">
    <source>
        <dbReference type="Pfam" id="PF01636"/>
    </source>
</evidence>
<accession>A0A9W8T9Z1</accession>
<keyword evidence="3" id="KW-1185">Reference proteome</keyword>
<protein>
    <recommendedName>
        <fullName evidence="1">Aminoglycoside phosphotransferase domain-containing protein</fullName>
    </recommendedName>
</protein>
<dbReference type="Gene3D" id="3.30.200.20">
    <property type="entry name" value="Phosphorylase Kinase, domain 1"/>
    <property type="match status" value="1"/>
</dbReference>
<feature type="domain" description="Aminoglycoside phosphotransferase" evidence="1">
    <location>
        <begin position="64"/>
        <end position="310"/>
    </location>
</feature>
<dbReference type="PANTHER" id="PTHR21310">
    <property type="entry name" value="AMINOGLYCOSIDE PHOSPHOTRANSFERASE-RELATED-RELATED"/>
    <property type="match status" value="1"/>
</dbReference>
<gene>
    <name evidence="2" type="ORF">N0V84_011734</name>
</gene>
<comment type="caution">
    <text evidence="2">The sequence shown here is derived from an EMBL/GenBank/DDBJ whole genome shotgun (WGS) entry which is preliminary data.</text>
</comment>
<dbReference type="Proteomes" id="UP001140502">
    <property type="component" value="Unassembled WGS sequence"/>
</dbReference>
<dbReference type="EMBL" id="JAPEUR010000468">
    <property type="protein sequence ID" value="KAJ4309037.1"/>
    <property type="molecule type" value="Genomic_DNA"/>
</dbReference>
<proteinExistence type="predicted"/>
<dbReference type="SUPFAM" id="SSF56112">
    <property type="entry name" value="Protein kinase-like (PK-like)"/>
    <property type="match status" value="1"/>
</dbReference>
<sequence>MRDRIIDDQIRRQRETFIRHIQEEKRDSICALASSYHDNTPCTIFSVAHGSFNVCVFVQFDGPLADRWVVRIPFPGRVPWIDEKIDSEVATMMYVAEKTTIPVPKVHAWSYEAQSPIGHAFIIMDHVQGTTLAALSYGREERILNPFGQTPERLHVEEQLADLLAQLRGLEFPAIGALGMPTSDSPSIAIRHRPLPIEVALQEAEQLNPGVFFPEKHPFKTAKEYISALVRLGANRFAKTQDPDLDDLDMASRVGLAYYEFHKYMLTIWHHITKSEPFVLMHGDLTLQGNNLLWDDELNLVAVLDWEWCHTVPISCFIPPTWLSGFFPDPISAICRLRYPYHLAVKSLCKSIAARWPQSPLAGEWGQLHFEPYCALVLALLYPEVVDEIFWDFLVKKFYPLDPENTPEDKLGEFLEKPNVGDFLRRRVADQKRYDKRYELYVREHGEPQDCQCVGCEKERNNFDILQELPRL</sequence>
<dbReference type="InterPro" id="IPR051678">
    <property type="entry name" value="AGP_Transferase"/>
</dbReference>
<evidence type="ECO:0000313" key="3">
    <source>
        <dbReference type="Proteomes" id="UP001140502"/>
    </source>
</evidence>
<name>A0A9W8T9Z1_9HYPO</name>
<dbReference type="Gene3D" id="3.90.1200.10">
    <property type="match status" value="1"/>
</dbReference>
<dbReference type="OrthoDB" id="10003767at2759"/>